<protein>
    <recommendedName>
        <fullName evidence="3">RlpA-like double-psi beta-barrel-protein domain-containing protein-containing protein</fullName>
    </recommendedName>
</protein>
<organism evidence="1 2">
    <name type="scientific">Blyttiomyces helicus</name>
    <dbReference type="NCBI Taxonomy" id="388810"/>
    <lineage>
        <taxon>Eukaryota</taxon>
        <taxon>Fungi</taxon>
        <taxon>Fungi incertae sedis</taxon>
        <taxon>Chytridiomycota</taxon>
        <taxon>Chytridiomycota incertae sedis</taxon>
        <taxon>Chytridiomycetes</taxon>
        <taxon>Chytridiomycetes incertae sedis</taxon>
        <taxon>Blyttiomyces</taxon>
    </lineage>
</organism>
<accession>A0A4P9WG50</accession>
<dbReference type="AlphaFoldDB" id="A0A4P9WG50"/>
<feature type="non-terminal residue" evidence="1">
    <location>
        <position position="1"/>
    </location>
</feature>
<reference evidence="2" key="1">
    <citation type="journal article" date="2018" name="Nat. Microbiol.">
        <title>Leveraging single-cell genomics to expand the fungal tree of life.</title>
        <authorList>
            <person name="Ahrendt S.R."/>
            <person name="Quandt C.A."/>
            <person name="Ciobanu D."/>
            <person name="Clum A."/>
            <person name="Salamov A."/>
            <person name="Andreopoulos B."/>
            <person name="Cheng J.F."/>
            <person name="Woyke T."/>
            <person name="Pelin A."/>
            <person name="Henrissat B."/>
            <person name="Reynolds N.K."/>
            <person name="Benny G.L."/>
            <person name="Smith M.E."/>
            <person name="James T.Y."/>
            <person name="Grigoriev I.V."/>
        </authorList>
    </citation>
    <scope>NUCLEOTIDE SEQUENCE [LARGE SCALE GENOMIC DNA]</scope>
</reference>
<evidence type="ECO:0000313" key="1">
    <source>
        <dbReference type="EMBL" id="RKO89426.1"/>
    </source>
</evidence>
<dbReference type="OrthoDB" id="2139124at2759"/>
<dbReference type="InterPro" id="IPR036908">
    <property type="entry name" value="RlpA-like_sf"/>
</dbReference>
<dbReference type="Proteomes" id="UP000269721">
    <property type="component" value="Unassembled WGS sequence"/>
</dbReference>
<dbReference type="Gene3D" id="2.40.40.10">
    <property type="entry name" value="RlpA-like domain"/>
    <property type="match status" value="1"/>
</dbReference>
<keyword evidence="2" id="KW-1185">Reference proteome</keyword>
<evidence type="ECO:0000313" key="2">
    <source>
        <dbReference type="Proteomes" id="UP000269721"/>
    </source>
</evidence>
<dbReference type="SUPFAM" id="SSF50685">
    <property type="entry name" value="Barwin-like endoglucanases"/>
    <property type="match status" value="1"/>
</dbReference>
<proteinExistence type="predicted"/>
<gene>
    <name evidence="1" type="ORF">BDK51DRAFT_13864</name>
</gene>
<evidence type="ECO:0008006" key="3">
    <source>
        <dbReference type="Google" id="ProtNLM"/>
    </source>
</evidence>
<name>A0A4P9WG50_9FUNG</name>
<feature type="non-terminal residue" evidence="1">
    <location>
        <position position="153"/>
    </location>
</feature>
<dbReference type="EMBL" id="KZ996097">
    <property type="protein sequence ID" value="RKO89426.1"/>
    <property type="molecule type" value="Genomic_DNA"/>
</dbReference>
<sequence>WVPGFATHYGPFPSYPPGNDAGYQPLNVGVGCSNGDPGGDPRFNQILANGTYNNPLDPSCVWPKTPTVAVSAAAWQNTDICYQTLKIRPKGNPSGELVAHVVDWCPASGCLWPQNQLTTNVDLYGEVTWLALGGDNQGAMGQVPVEIQWPAGL</sequence>